<feature type="compositionally biased region" description="Low complexity" evidence="1">
    <location>
        <begin position="217"/>
        <end position="234"/>
    </location>
</feature>
<accession>A0A0F7SEV5</accession>
<proteinExistence type="predicted"/>
<feature type="region of interest" description="Disordered" evidence="1">
    <location>
        <begin position="362"/>
        <end position="463"/>
    </location>
</feature>
<feature type="compositionally biased region" description="Polar residues" evidence="1">
    <location>
        <begin position="499"/>
        <end position="522"/>
    </location>
</feature>
<name>A0A0F7SEV5_PHARH</name>
<feature type="compositionally biased region" description="Basic and acidic residues" evidence="1">
    <location>
        <begin position="432"/>
        <end position="456"/>
    </location>
</feature>
<dbReference type="AlphaFoldDB" id="A0A0F7SEV5"/>
<feature type="transmembrane region" description="Helical" evidence="2">
    <location>
        <begin position="245"/>
        <end position="267"/>
    </location>
</feature>
<feature type="region of interest" description="Disordered" evidence="1">
    <location>
        <begin position="322"/>
        <end position="343"/>
    </location>
</feature>
<feature type="compositionally biased region" description="Polar residues" evidence="1">
    <location>
        <begin position="380"/>
        <end position="391"/>
    </location>
</feature>
<keyword evidence="2" id="KW-0472">Membrane</keyword>
<feature type="compositionally biased region" description="Basic and acidic residues" evidence="1">
    <location>
        <begin position="392"/>
        <end position="402"/>
    </location>
</feature>
<sequence length="522" mass="54429">MNITWVPSGSIVSTEFNLILIPTTDNTQVLSNISFTATDNSYTLPALPLTKNVEFIAMLQDRTDGASQGRVSQIVRTSDSDGAGTDCLADLPHYLDFVFSIEFENGTSNPTQCATTTVYDWNNATAPIGISGLIPGGESFNVPITDMTNQRADWTTAIPAGTNVMFIMSDGGPRGSGGSTGIYTVAAGSSSCFTAGAEIYSSLPIGDVPTTQTVTTTVTAPAGSPSGSSSSTTGDVSRKTSHVGAIAGGVVGGLAGLAILAGLFFWLSKRKEKKNETEKEEMMGVARPWSPPVPEDPENVRTSAYLSGVGVGAGAAGGALGGLGNRSSQPGSISSPQFGRQNESFETTQAQYQLTPLNSPFGNGTYPPSSFSHIPPGSVGANTTIASTDSLSESRRSTEKRAFTFGGPSSNRLSGGYRGVPTAGSDGEDEDVQGRGNDRGEELLDTRTEGSFDQEPHQSQPRFVRHEDAGLIEGAHESVPNDNEVVDLPPLYQDAGRNQVGTQSVVRDQATINSSGSKSGLR</sequence>
<reference evidence="3" key="1">
    <citation type="submission" date="2014-08" db="EMBL/GenBank/DDBJ databases">
        <authorList>
            <person name="Sharma Rahul"/>
            <person name="Thines Marco"/>
        </authorList>
    </citation>
    <scope>NUCLEOTIDE SEQUENCE</scope>
</reference>
<evidence type="ECO:0000256" key="2">
    <source>
        <dbReference type="SAM" id="Phobius"/>
    </source>
</evidence>
<organism evidence="3">
    <name type="scientific">Phaffia rhodozyma</name>
    <name type="common">Yeast</name>
    <name type="synonym">Xanthophyllomyces dendrorhous</name>
    <dbReference type="NCBI Taxonomy" id="264483"/>
    <lineage>
        <taxon>Eukaryota</taxon>
        <taxon>Fungi</taxon>
        <taxon>Dikarya</taxon>
        <taxon>Basidiomycota</taxon>
        <taxon>Agaricomycotina</taxon>
        <taxon>Tremellomycetes</taxon>
        <taxon>Cystofilobasidiales</taxon>
        <taxon>Mrakiaceae</taxon>
        <taxon>Phaffia</taxon>
    </lineage>
</organism>
<feature type="region of interest" description="Disordered" evidence="1">
    <location>
        <begin position="274"/>
        <end position="297"/>
    </location>
</feature>
<keyword evidence="2" id="KW-1133">Transmembrane helix</keyword>
<feature type="region of interest" description="Disordered" evidence="1">
    <location>
        <begin position="217"/>
        <end position="237"/>
    </location>
</feature>
<evidence type="ECO:0000313" key="3">
    <source>
        <dbReference type="EMBL" id="CDZ97131.1"/>
    </source>
</evidence>
<feature type="region of interest" description="Disordered" evidence="1">
    <location>
        <begin position="494"/>
        <end position="522"/>
    </location>
</feature>
<feature type="compositionally biased region" description="Polar residues" evidence="1">
    <location>
        <begin position="362"/>
        <end position="372"/>
    </location>
</feature>
<feature type="compositionally biased region" description="Polar residues" evidence="1">
    <location>
        <begin position="325"/>
        <end position="343"/>
    </location>
</feature>
<keyword evidence="2" id="KW-0812">Transmembrane</keyword>
<evidence type="ECO:0000256" key="1">
    <source>
        <dbReference type="SAM" id="MobiDB-lite"/>
    </source>
</evidence>
<dbReference type="EMBL" id="LN483167">
    <property type="protein sequence ID" value="CDZ97131.1"/>
    <property type="molecule type" value="Genomic_DNA"/>
</dbReference>
<protein>
    <submittedName>
        <fullName evidence="3">Uncharacterized protein</fullName>
    </submittedName>
</protein>